<feature type="coiled-coil region" evidence="1">
    <location>
        <begin position="478"/>
        <end position="505"/>
    </location>
</feature>
<comment type="caution">
    <text evidence="2">The sequence shown here is derived from an EMBL/GenBank/DDBJ whole genome shotgun (WGS) entry which is preliminary data.</text>
</comment>
<dbReference type="Gene3D" id="3.40.50.300">
    <property type="entry name" value="P-loop containing nucleotide triphosphate hydrolases"/>
    <property type="match status" value="2"/>
</dbReference>
<dbReference type="AlphaFoldDB" id="A0A402DMQ4"/>
<protein>
    <recommendedName>
        <fullName evidence="4">Rad50/SbcC-type AAA domain-containing protein</fullName>
    </recommendedName>
</protein>
<accession>A0A402DMQ4</accession>
<evidence type="ECO:0000313" key="3">
    <source>
        <dbReference type="Proteomes" id="UP000289954"/>
    </source>
</evidence>
<dbReference type="EMBL" id="BIMR01000022">
    <property type="protein sequence ID" value="GCE75412.1"/>
    <property type="molecule type" value="Genomic_DNA"/>
</dbReference>
<keyword evidence="1" id="KW-0175">Coiled coil</keyword>
<evidence type="ECO:0000313" key="2">
    <source>
        <dbReference type="EMBL" id="GCE75412.1"/>
    </source>
</evidence>
<name>A0A402DMQ4_9CELL</name>
<organism evidence="2 3">
    <name type="scientific">Cellulomonas biazotea</name>
    <dbReference type="NCBI Taxonomy" id="1709"/>
    <lineage>
        <taxon>Bacteria</taxon>
        <taxon>Bacillati</taxon>
        <taxon>Actinomycetota</taxon>
        <taxon>Actinomycetes</taxon>
        <taxon>Micrococcales</taxon>
        <taxon>Cellulomonadaceae</taxon>
        <taxon>Cellulomonas</taxon>
    </lineage>
</organism>
<keyword evidence="3" id="KW-1185">Reference proteome</keyword>
<evidence type="ECO:0008006" key="4">
    <source>
        <dbReference type="Google" id="ProtNLM"/>
    </source>
</evidence>
<dbReference type="SUPFAM" id="SSF52540">
    <property type="entry name" value="P-loop containing nucleoside triphosphate hydrolases"/>
    <property type="match status" value="1"/>
</dbReference>
<evidence type="ECO:0000256" key="1">
    <source>
        <dbReference type="SAM" id="Coils"/>
    </source>
</evidence>
<proteinExistence type="predicted"/>
<gene>
    <name evidence="2" type="ORF">CBZ_04680</name>
</gene>
<dbReference type="InterPro" id="IPR027417">
    <property type="entry name" value="P-loop_NTPase"/>
</dbReference>
<sequence>MTQVDPTVRGVRLRELRLAGVPGKGPYRVSFTDEHDAWMPLSVIAGPTQTGKTSIADFIMYLLGDDEQPEHAEIVGAVRTALLEIELGGELTTIERAAAGRASSFASTWRAPIDEIAQADEIRVTTEPTSDPEGLSQFVLRGFGLDGVSLPLAPTQEQSDAHRLSIRDVFRVMFLPNRRLDNMDLAFEKSHYMLAQKFRQLIDVIFGVHDPEGAQLLADIKAASEAVNAARRAENALEAVALEDYPTGPLGLNAERESAEAVILRTTELIASLDANRRSNDGALAELRAELQSAQKDASRASVRVRDRQSLLDRLTALRAQYADDKKKLTFLQEAERLFDPLSVVTCPACMRRLETVLSVDDGKCGLCHAEIGAPGSIGDVTAVESSQALLEAELRAVSRRLTDLTEYWERLDRDRARLEEEQRRAAALAEELAVSIDHVAETPAPWLAERDALTGKLGQARLDLQFAKSGLRSWQRVTDAGERRARLEVTLQRLRNERNEGRKRPDRSAVIRRLSDRFREILSDFGYPKLSDAWIDDALIPYVRGMHYTRASSGGLVLISLAYHLAIWELAFESDAAAPGLLVIDSPQKNLGHSADRNDPEFADTQLVENFYRHVLRWLEGDGAGAQLVVIDNTPPEFVGQHVIVHYTRNPEIPPYGLITDATE</sequence>
<reference evidence="2 3" key="1">
    <citation type="submission" date="2019-01" db="EMBL/GenBank/DDBJ databases">
        <title>Draft genome sequence of Cellulomonas takizawaensis strain TKZ-21.</title>
        <authorList>
            <person name="Yamamura H."/>
            <person name="Hayashi T."/>
            <person name="Hamada M."/>
            <person name="Serisawa Y."/>
            <person name="Matsuyama K."/>
            <person name="Nakagawa Y."/>
            <person name="Otoguro M."/>
            <person name="Yanagida F."/>
            <person name="Hayakawa M."/>
        </authorList>
    </citation>
    <scope>NUCLEOTIDE SEQUENCE [LARGE SCALE GENOMIC DNA]</scope>
    <source>
        <strain evidence="2 3">NBRC12680</strain>
    </source>
</reference>
<dbReference type="Proteomes" id="UP000289954">
    <property type="component" value="Unassembled WGS sequence"/>
</dbReference>
<feature type="coiled-coil region" evidence="1">
    <location>
        <begin position="402"/>
        <end position="432"/>
    </location>
</feature>